<evidence type="ECO:0000313" key="3">
    <source>
        <dbReference type="Proteomes" id="UP000299102"/>
    </source>
</evidence>
<evidence type="ECO:0000256" key="1">
    <source>
        <dbReference type="SAM" id="MobiDB-lite"/>
    </source>
</evidence>
<name>A0A4C1V0Y5_EUMVA</name>
<comment type="caution">
    <text evidence="2">The sequence shown here is derived from an EMBL/GenBank/DDBJ whole genome shotgun (WGS) entry which is preliminary data.</text>
</comment>
<dbReference type="Proteomes" id="UP000299102">
    <property type="component" value="Unassembled WGS sequence"/>
</dbReference>
<feature type="region of interest" description="Disordered" evidence="1">
    <location>
        <begin position="1"/>
        <end position="25"/>
    </location>
</feature>
<dbReference type="AlphaFoldDB" id="A0A4C1V0Y5"/>
<dbReference type="OrthoDB" id="10070323at2759"/>
<sequence>MSQTHVSDPCLRPMSQTHVSDPCLRPMSQTHVSDPCLRPMSQTHVSDPCLRPMPKKPRIVTLYQLKALAPYLGKQVKPSAADAVVASQQWSLASSILCTEPGGGP</sequence>
<organism evidence="2 3">
    <name type="scientific">Eumeta variegata</name>
    <name type="common">Bagworm moth</name>
    <name type="synonym">Eumeta japonica</name>
    <dbReference type="NCBI Taxonomy" id="151549"/>
    <lineage>
        <taxon>Eukaryota</taxon>
        <taxon>Metazoa</taxon>
        <taxon>Ecdysozoa</taxon>
        <taxon>Arthropoda</taxon>
        <taxon>Hexapoda</taxon>
        <taxon>Insecta</taxon>
        <taxon>Pterygota</taxon>
        <taxon>Neoptera</taxon>
        <taxon>Endopterygota</taxon>
        <taxon>Lepidoptera</taxon>
        <taxon>Glossata</taxon>
        <taxon>Ditrysia</taxon>
        <taxon>Tineoidea</taxon>
        <taxon>Psychidae</taxon>
        <taxon>Oiketicinae</taxon>
        <taxon>Eumeta</taxon>
    </lineage>
</organism>
<evidence type="ECO:0000313" key="2">
    <source>
        <dbReference type="EMBL" id="GBP32411.1"/>
    </source>
</evidence>
<keyword evidence="3" id="KW-1185">Reference proteome</keyword>
<protein>
    <submittedName>
        <fullName evidence="2">Uncharacterized protein</fullName>
    </submittedName>
</protein>
<gene>
    <name evidence="2" type="ORF">EVAR_81218_1</name>
</gene>
<accession>A0A4C1V0Y5</accession>
<dbReference type="EMBL" id="BGZK01000259">
    <property type="protein sequence ID" value="GBP32411.1"/>
    <property type="molecule type" value="Genomic_DNA"/>
</dbReference>
<reference evidence="2 3" key="1">
    <citation type="journal article" date="2019" name="Commun. Biol.">
        <title>The bagworm genome reveals a unique fibroin gene that provides high tensile strength.</title>
        <authorList>
            <person name="Kono N."/>
            <person name="Nakamura H."/>
            <person name="Ohtoshi R."/>
            <person name="Tomita M."/>
            <person name="Numata K."/>
            <person name="Arakawa K."/>
        </authorList>
    </citation>
    <scope>NUCLEOTIDE SEQUENCE [LARGE SCALE GENOMIC DNA]</scope>
</reference>
<proteinExistence type="predicted"/>